<dbReference type="Gene3D" id="2.40.160.10">
    <property type="entry name" value="Porin"/>
    <property type="match status" value="2"/>
</dbReference>
<dbReference type="PANTHER" id="PTHR34501:SF2">
    <property type="entry name" value="OUTER MEMBRANE PORIN F-RELATED"/>
    <property type="match status" value="1"/>
</dbReference>
<evidence type="ECO:0000313" key="4">
    <source>
        <dbReference type="EMBL" id="PPI87532.1"/>
    </source>
</evidence>
<evidence type="ECO:0008006" key="6">
    <source>
        <dbReference type="Google" id="ProtNLM"/>
    </source>
</evidence>
<feature type="region of interest" description="Disordered" evidence="2">
    <location>
        <begin position="241"/>
        <end position="363"/>
    </location>
</feature>
<dbReference type="EMBL" id="PDKS01000001">
    <property type="protein sequence ID" value="PPI87532.1"/>
    <property type="molecule type" value="Genomic_DNA"/>
</dbReference>
<dbReference type="GO" id="GO:0034220">
    <property type="term" value="P:monoatomic ion transmembrane transport"/>
    <property type="evidence" value="ECO:0007669"/>
    <property type="project" value="InterPro"/>
</dbReference>
<dbReference type="SUPFAM" id="SSF56935">
    <property type="entry name" value="Porins"/>
    <property type="match status" value="2"/>
</dbReference>
<dbReference type="InterPro" id="IPR001702">
    <property type="entry name" value="Porin_Gram-ve"/>
</dbReference>
<evidence type="ECO:0000256" key="2">
    <source>
        <dbReference type="SAM" id="MobiDB-lite"/>
    </source>
</evidence>
<accession>A0A2P5SZ07</accession>
<dbReference type="PANTHER" id="PTHR34501">
    <property type="entry name" value="PROTEIN YDDL-RELATED"/>
    <property type="match status" value="1"/>
</dbReference>
<feature type="signal peptide" evidence="3">
    <location>
        <begin position="1"/>
        <end position="25"/>
    </location>
</feature>
<dbReference type="Pfam" id="PF00267">
    <property type="entry name" value="Porin_1"/>
    <property type="match status" value="2"/>
</dbReference>
<dbReference type="GO" id="GO:0015288">
    <property type="term" value="F:porin activity"/>
    <property type="evidence" value="ECO:0007669"/>
    <property type="project" value="InterPro"/>
</dbReference>
<sequence length="530" mass="59514">MVRQKKIFMAAVTMLTVLISNVTNAVEVYNKNNTKLDIYGEIDGFHYLYPNASLNKNIPFDYRQNYFIFNVPRENNTGLDKSRANFGFKAETLLDDNIIGYGQLQYDSPLYMPESTTNSTSRATLGFVGIKSPLGSIDYGRNYGVIHDVSSWTSVLPEFGGNSEYSDNFLAGRNSGLFTYRNKDFFGIKKNLNFAIQYQSQRAPSIDVMHFNGNTLGASISYVSSSGLGIAAAYGNSMLIKDHSTTPEPKNKPKNEPKNEPKIDQNNGPKIDQNNGPKIDQNNGPKIDQNNGPKIDQNNGPKIDQNNGPKIDQNNGPKIDQNNGPKIDQNNGPKIDQNNHLNDDLNDVPKIDQNFDHNNHLDNDINNDLTNDLKGDSNKVAVVNKKKDDAKSNLDPKDNARQWSAAIKYEKDHIYFATMYGETLSTTYLEKAGKDYVSGFADKIRNFEIVGKYKFDFGFSPSIAYIVSKVQNMQGGNTYLYRYLDIGATYNLSKNMSTYIDYRIDQKESKGLLNFNDPDNILAIGLVYKF</sequence>
<name>A0A2P5SZ07_9GAMM</name>
<comment type="caution">
    <text evidence="4">The sequence shown here is derived from an EMBL/GenBank/DDBJ whole genome shotgun (WGS) entry which is preliminary data.</text>
</comment>
<dbReference type="AlphaFoldDB" id="A0A2P5SZ07"/>
<evidence type="ECO:0000256" key="3">
    <source>
        <dbReference type="SAM" id="SignalP"/>
    </source>
</evidence>
<dbReference type="RefSeq" id="WP_136131529.1">
    <property type="nucleotide sequence ID" value="NZ_PDKS01000001.1"/>
</dbReference>
<keyword evidence="1 3" id="KW-0732">Signal</keyword>
<dbReference type="GO" id="GO:0009279">
    <property type="term" value="C:cell outer membrane"/>
    <property type="evidence" value="ECO:0007669"/>
    <property type="project" value="InterPro"/>
</dbReference>
<proteinExistence type="predicted"/>
<protein>
    <recommendedName>
        <fullName evidence="6">Porin</fullName>
    </recommendedName>
</protein>
<evidence type="ECO:0000256" key="1">
    <source>
        <dbReference type="ARBA" id="ARBA00022729"/>
    </source>
</evidence>
<feature type="compositionally biased region" description="Polar residues" evidence="2">
    <location>
        <begin position="264"/>
        <end position="332"/>
    </location>
</feature>
<feature type="compositionally biased region" description="Basic and acidic residues" evidence="2">
    <location>
        <begin position="341"/>
        <end position="363"/>
    </location>
</feature>
<dbReference type="OrthoDB" id="7055111at2"/>
<reference evidence="4 5" key="1">
    <citation type="journal article" date="2018" name="Genome Biol. Evol.">
        <title>Cladogenesis and Genomic Streamlining in Extracellular Endosymbionts of Tropical Stink Bugs.</title>
        <authorList>
            <person name="Otero-Bravo A."/>
            <person name="Goffredi S."/>
            <person name="Sabree Z.L."/>
        </authorList>
    </citation>
    <scope>NUCLEOTIDE SEQUENCE [LARGE SCALE GENOMIC DNA]</scope>
    <source>
        <strain evidence="4 5">SoET</strain>
    </source>
</reference>
<evidence type="ECO:0000313" key="5">
    <source>
        <dbReference type="Proteomes" id="UP000296034"/>
    </source>
</evidence>
<dbReference type="Proteomes" id="UP000296034">
    <property type="component" value="Unassembled WGS sequence"/>
</dbReference>
<feature type="chain" id="PRO_5015132261" description="Porin" evidence="3">
    <location>
        <begin position="26"/>
        <end position="530"/>
    </location>
</feature>
<feature type="compositionally biased region" description="Basic and acidic residues" evidence="2">
    <location>
        <begin position="241"/>
        <end position="263"/>
    </location>
</feature>
<dbReference type="InterPro" id="IPR023614">
    <property type="entry name" value="Porin_dom_sf"/>
</dbReference>
<gene>
    <name evidence="4" type="ORF">CRV11_01210</name>
</gene>
<organism evidence="4 5">
    <name type="scientific">Candidatus Pantoea edessiphila</name>
    <dbReference type="NCBI Taxonomy" id="2044610"/>
    <lineage>
        <taxon>Bacteria</taxon>
        <taxon>Pseudomonadati</taxon>
        <taxon>Pseudomonadota</taxon>
        <taxon>Gammaproteobacteria</taxon>
        <taxon>Enterobacterales</taxon>
        <taxon>Erwiniaceae</taxon>
        <taxon>Pantoea</taxon>
    </lineage>
</organism>
<dbReference type="InterPro" id="IPR050298">
    <property type="entry name" value="Gram-neg_bact_OMP"/>
</dbReference>